<dbReference type="Proteomes" id="UP000887565">
    <property type="component" value="Unplaced"/>
</dbReference>
<organism evidence="1 2">
    <name type="scientific">Romanomermis culicivorax</name>
    <name type="common">Nematode worm</name>
    <dbReference type="NCBI Taxonomy" id="13658"/>
    <lineage>
        <taxon>Eukaryota</taxon>
        <taxon>Metazoa</taxon>
        <taxon>Ecdysozoa</taxon>
        <taxon>Nematoda</taxon>
        <taxon>Enoplea</taxon>
        <taxon>Dorylaimia</taxon>
        <taxon>Mermithida</taxon>
        <taxon>Mermithoidea</taxon>
        <taxon>Mermithidae</taxon>
        <taxon>Romanomermis</taxon>
    </lineage>
</organism>
<evidence type="ECO:0000313" key="1">
    <source>
        <dbReference type="Proteomes" id="UP000887565"/>
    </source>
</evidence>
<proteinExistence type="predicted"/>
<sequence>RQQNIRRLSAIPADGVTTSRVVNVLQPADPIAIIADIKHHLDCSLLCARHRLCVSSSFITVSKLCLLSQSILKDHEIRAWDRNLLPSIYMELNDEEGW</sequence>
<accession>A0A915K9Z2</accession>
<protein>
    <submittedName>
        <fullName evidence="2">Uncharacterized protein</fullName>
    </submittedName>
</protein>
<dbReference type="AlphaFoldDB" id="A0A915K9Z2"/>
<keyword evidence="1" id="KW-1185">Reference proteome</keyword>
<name>A0A915K9Z2_ROMCU</name>
<evidence type="ECO:0000313" key="2">
    <source>
        <dbReference type="WBParaSite" id="nRc.2.0.1.t34945-RA"/>
    </source>
</evidence>
<reference evidence="2" key="1">
    <citation type="submission" date="2022-11" db="UniProtKB">
        <authorList>
            <consortium name="WormBaseParasite"/>
        </authorList>
    </citation>
    <scope>IDENTIFICATION</scope>
</reference>
<dbReference type="WBParaSite" id="nRc.2.0.1.t34945-RA">
    <property type="protein sequence ID" value="nRc.2.0.1.t34945-RA"/>
    <property type="gene ID" value="nRc.2.0.1.g34945"/>
</dbReference>